<keyword evidence="4" id="KW-0812">Transmembrane</keyword>
<dbReference type="EMBL" id="CAEZXY010000004">
    <property type="protein sequence ID" value="CAB4695314.1"/>
    <property type="molecule type" value="Genomic_DNA"/>
</dbReference>
<dbReference type="NCBIfam" id="TIGR01490">
    <property type="entry name" value="HAD-SF-IB-hyp1"/>
    <property type="match status" value="1"/>
</dbReference>
<evidence type="ECO:0000313" key="10">
    <source>
        <dbReference type="EMBL" id="CAB4780475.1"/>
    </source>
</evidence>
<reference evidence="14" key="1">
    <citation type="submission" date="2020-05" db="EMBL/GenBank/DDBJ databases">
        <authorList>
            <person name="Chiriac C."/>
            <person name="Salcher M."/>
            <person name="Ghai R."/>
            <person name="Kavagutti S V."/>
        </authorList>
    </citation>
    <scope>NUCLEOTIDE SEQUENCE</scope>
</reference>
<evidence type="ECO:0000313" key="11">
    <source>
        <dbReference type="EMBL" id="CAB4793927.1"/>
    </source>
</evidence>
<dbReference type="NCBIfam" id="TIGR01488">
    <property type="entry name" value="HAD-SF-IB"/>
    <property type="match status" value="1"/>
</dbReference>
<dbReference type="EMBL" id="CAFBOK010000149">
    <property type="protein sequence ID" value="CAB4990149.1"/>
    <property type="molecule type" value="Genomic_DNA"/>
</dbReference>
<keyword evidence="2" id="KW-0378">Hydrolase</keyword>
<dbReference type="PANTHER" id="PTHR43344:SF13">
    <property type="entry name" value="PHOSPHATASE RV3661-RELATED"/>
    <property type="match status" value="1"/>
</dbReference>
<dbReference type="EMBL" id="CAESAL010000006">
    <property type="protein sequence ID" value="CAB4332682.1"/>
    <property type="molecule type" value="Genomic_DNA"/>
</dbReference>
<dbReference type="AlphaFoldDB" id="A0A6J7VI71"/>
<dbReference type="Gene3D" id="3.40.50.1000">
    <property type="entry name" value="HAD superfamily/HAD-like"/>
    <property type="match status" value="1"/>
</dbReference>
<dbReference type="InterPro" id="IPR023214">
    <property type="entry name" value="HAD_sf"/>
</dbReference>
<dbReference type="EMBL" id="CAFBRD010000031">
    <property type="protein sequence ID" value="CAB5076518.1"/>
    <property type="molecule type" value="Genomic_DNA"/>
</dbReference>
<keyword evidence="4" id="KW-0472">Membrane</keyword>
<organism evidence="14">
    <name type="scientific">freshwater metagenome</name>
    <dbReference type="NCBI Taxonomy" id="449393"/>
    <lineage>
        <taxon>unclassified sequences</taxon>
        <taxon>metagenomes</taxon>
        <taxon>ecological metagenomes</taxon>
    </lineage>
</organism>
<evidence type="ECO:0000256" key="4">
    <source>
        <dbReference type="SAM" id="Phobius"/>
    </source>
</evidence>
<dbReference type="GO" id="GO:0016787">
    <property type="term" value="F:hydrolase activity"/>
    <property type="evidence" value="ECO:0007669"/>
    <property type="project" value="UniProtKB-KW"/>
</dbReference>
<dbReference type="EMBL" id="CAEZTY010000158">
    <property type="protein sequence ID" value="CAB4603274.1"/>
    <property type="molecule type" value="Genomic_DNA"/>
</dbReference>
<evidence type="ECO:0000313" key="5">
    <source>
        <dbReference type="EMBL" id="CAB4332682.1"/>
    </source>
</evidence>
<gene>
    <name evidence="7" type="ORF">UFOPK1762_02071</name>
    <name evidence="8" type="ORF">UFOPK1906_00163</name>
    <name evidence="9" type="ORF">UFOPK2624_00218</name>
    <name evidence="10" type="ORF">UFOPK2969_00048</name>
    <name evidence="11" type="ORF">UFOPK3010_00176</name>
    <name evidence="5" type="ORF">UFOPK3331_00329</name>
    <name evidence="12" type="ORF">UFOPK3785_01898</name>
    <name evidence="13" type="ORF">UFOPK3927_01251</name>
    <name evidence="6" type="ORF">UFOPK4201_00034</name>
    <name evidence="14" type="ORF">UFOPK4371_00761</name>
</gene>
<proteinExistence type="predicted"/>
<evidence type="ECO:0000256" key="2">
    <source>
        <dbReference type="ARBA" id="ARBA00022801"/>
    </source>
</evidence>
<keyword evidence="4" id="KW-1133">Transmembrane helix</keyword>
<dbReference type="InterPro" id="IPR006385">
    <property type="entry name" value="HAD_hydro_SerB1"/>
</dbReference>
<dbReference type="CDD" id="cd02612">
    <property type="entry name" value="HAD_PGPPase"/>
    <property type="match status" value="1"/>
</dbReference>
<evidence type="ECO:0000313" key="12">
    <source>
        <dbReference type="EMBL" id="CAB4965461.1"/>
    </source>
</evidence>
<evidence type="ECO:0000256" key="3">
    <source>
        <dbReference type="ARBA" id="ARBA00022842"/>
    </source>
</evidence>
<evidence type="ECO:0000313" key="7">
    <source>
        <dbReference type="EMBL" id="CAB4603274.1"/>
    </source>
</evidence>
<evidence type="ECO:0000313" key="9">
    <source>
        <dbReference type="EMBL" id="CAB4695314.1"/>
    </source>
</evidence>
<name>A0A6J7VI71_9ZZZZ</name>
<sequence length="323" mass="35850">MTSKQGKERARYELTAVTSRVVRVNITEFPHRTRMLSDVEAAFFDLDKTVIARASMIAFGRSFRQAGMINRRVMARAAWNGLVFHTLGADEERMRKFRESALRITRGWDHDAVGALVRSTLTDVIDPIVYDEALELIQEHREAGRLVFIVSASPEEIVIPLANYLGADGAIASRALIDADGNYTGEVDVYAYGPYKAEAISDVAASRGIDLSKSWAYSDSATDEPMLRSVGHPVAVNPDRELTRIAIAEDWPILSFTHRVPLRERVTLPPPGRVATGAAVATGVSAGLFLGWWILTRQSMPKSAGFRRLAASLPRMRRGRQRR</sequence>
<dbReference type="EMBL" id="CAFAAD010000002">
    <property type="protein sequence ID" value="CAB4780475.1"/>
    <property type="molecule type" value="Genomic_DNA"/>
</dbReference>
<evidence type="ECO:0000313" key="8">
    <source>
        <dbReference type="EMBL" id="CAB4612804.1"/>
    </source>
</evidence>
<dbReference type="EMBL" id="CAEUNJ010000001">
    <property type="protein sequence ID" value="CAB4370152.1"/>
    <property type="molecule type" value="Genomic_DNA"/>
</dbReference>
<dbReference type="InterPro" id="IPR036412">
    <property type="entry name" value="HAD-like_sf"/>
</dbReference>
<dbReference type="SUPFAM" id="SSF56784">
    <property type="entry name" value="HAD-like"/>
    <property type="match status" value="1"/>
</dbReference>
<dbReference type="EMBL" id="CAFAAM010000012">
    <property type="protein sequence ID" value="CAB4793927.1"/>
    <property type="molecule type" value="Genomic_DNA"/>
</dbReference>
<dbReference type="InterPro" id="IPR050582">
    <property type="entry name" value="HAD-like_SerB"/>
</dbReference>
<dbReference type="GO" id="GO:0046872">
    <property type="term" value="F:metal ion binding"/>
    <property type="evidence" value="ECO:0007669"/>
    <property type="project" value="UniProtKB-KW"/>
</dbReference>
<evidence type="ECO:0000313" key="14">
    <source>
        <dbReference type="EMBL" id="CAB5076518.1"/>
    </source>
</evidence>
<dbReference type="Pfam" id="PF12710">
    <property type="entry name" value="HAD"/>
    <property type="match status" value="1"/>
</dbReference>
<dbReference type="Gene3D" id="1.20.1440.100">
    <property type="entry name" value="SG protein - dephosphorylation function"/>
    <property type="match status" value="1"/>
</dbReference>
<feature type="transmembrane region" description="Helical" evidence="4">
    <location>
        <begin position="274"/>
        <end position="295"/>
    </location>
</feature>
<dbReference type="EMBL" id="CAFBNJ010000150">
    <property type="protein sequence ID" value="CAB4965461.1"/>
    <property type="molecule type" value="Genomic_DNA"/>
</dbReference>
<accession>A0A6J7VI71</accession>
<protein>
    <submittedName>
        <fullName evidence="14">Unannotated protein</fullName>
    </submittedName>
</protein>
<dbReference type="EMBL" id="CAEZVC010000004">
    <property type="protein sequence ID" value="CAB4612804.1"/>
    <property type="molecule type" value="Genomic_DNA"/>
</dbReference>
<evidence type="ECO:0000313" key="6">
    <source>
        <dbReference type="EMBL" id="CAB4370152.1"/>
    </source>
</evidence>
<evidence type="ECO:0000256" key="1">
    <source>
        <dbReference type="ARBA" id="ARBA00022723"/>
    </source>
</evidence>
<keyword evidence="3" id="KW-0460">Magnesium</keyword>
<evidence type="ECO:0000313" key="13">
    <source>
        <dbReference type="EMBL" id="CAB4990149.1"/>
    </source>
</evidence>
<dbReference type="PANTHER" id="PTHR43344">
    <property type="entry name" value="PHOSPHOSERINE PHOSPHATASE"/>
    <property type="match status" value="1"/>
</dbReference>
<keyword evidence="1" id="KW-0479">Metal-binding</keyword>